<sequence>MNNKIRDNYFDNLRGFLIICVIVGNSLEYISPSSVNPHYLILFLYMFHMPLFTFISGYFCKKSKRSTVEKVIDTTKIYLFAQTFYFIFNRYILDRTSVKFQLLYPSWTLWYLMALIIWYVLSDYIKNYKIAFALSVAASLIIGFDGSIGTYASVSRIFFFMPFFIAGMAFNKETFLEKYKKYSIHLGVLTCVILIILFAIREFTDVEYFFEYTNYTFYSDSAIYPFILRLFHYIGGFIICSFILMVFTHKKTLFTWFGKNSLVLYISHAAVIQLLTLRPILKYGSWSQLILSEAFIVTVLLVLAMIIKKITSYAKSMQIHDINDLNQQA</sequence>
<evidence type="ECO:0000313" key="5">
    <source>
        <dbReference type="EMBL" id="QMW90251.1"/>
    </source>
</evidence>
<dbReference type="PANTHER" id="PTHR37312:SF1">
    <property type="entry name" value="MEMBRANE-BOUND ACYLTRANSFERASE YKRP-RELATED"/>
    <property type="match status" value="1"/>
</dbReference>
<keyword evidence="1" id="KW-0812">Transmembrane</keyword>
<protein>
    <submittedName>
        <fullName evidence="3 4">Acyltransferase</fullName>
    </submittedName>
</protein>
<evidence type="ECO:0000259" key="2">
    <source>
        <dbReference type="Pfam" id="PF01757"/>
    </source>
</evidence>
<dbReference type="InterPro" id="IPR002656">
    <property type="entry name" value="Acyl_transf_3_dom"/>
</dbReference>
<feature type="transmembrane region" description="Helical" evidence="1">
    <location>
        <begin position="182"/>
        <end position="203"/>
    </location>
</feature>
<dbReference type="Pfam" id="PF01757">
    <property type="entry name" value="Acyl_transf_3"/>
    <property type="match status" value="1"/>
</dbReference>
<evidence type="ECO:0000313" key="3">
    <source>
        <dbReference type="EMBL" id="GEQ19779.1"/>
    </source>
</evidence>
<reference evidence="3 6" key="2">
    <citation type="submission" date="2019-07" db="EMBL/GenBank/DDBJ databases">
        <title>Whole genome shotgun sequence of Clostridium butyricum NBRC 3858.</title>
        <authorList>
            <person name="Hosoyama A."/>
            <person name="Uohara A."/>
            <person name="Ohji S."/>
            <person name="Ichikawa N."/>
        </authorList>
    </citation>
    <scope>NUCLEOTIDE SEQUENCE [LARGE SCALE GENOMIC DNA]</scope>
    <source>
        <strain evidence="3 6">NBRC 3858</strain>
    </source>
</reference>
<keyword evidence="3" id="KW-0012">Acyltransferase</keyword>
<gene>
    <name evidence="3" type="ORF">CBU02nite_02850</name>
    <name evidence="5" type="ORF">FF104_04600</name>
    <name evidence="4" type="ORF">GND98_006530</name>
</gene>
<dbReference type="Proteomes" id="UP000321089">
    <property type="component" value="Unassembled WGS sequence"/>
</dbReference>
<dbReference type="EMBL" id="WOFV02000014">
    <property type="protein sequence ID" value="NAS17534.1"/>
    <property type="molecule type" value="Genomic_DNA"/>
</dbReference>
<dbReference type="Proteomes" id="UP000515243">
    <property type="component" value="Chromosome 1"/>
</dbReference>
<dbReference type="AlphaFoldDB" id="A0A427SSD0"/>
<feature type="transmembrane region" description="Helical" evidence="1">
    <location>
        <begin position="37"/>
        <end position="59"/>
    </location>
</feature>
<keyword evidence="1" id="KW-1133">Transmembrane helix</keyword>
<feature type="domain" description="Acyltransferase 3" evidence="2">
    <location>
        <begin position="8"/>
        <end position="305"/>
    </location>
</feature>
<name>A0A427SSD0_CLOBU</name>
<dbReference type="KEGG" id="cbut:ATN24_06510"/>
<reference evidence="5 8" key="1">
    <citation type="submission" date="2019-05" db="EMBL/GenBank/DDBJ databases">
        <authorList>
            <person name="Schori C."/>
            <person name="Ahrens C."/>
        </authorList>
    </citation>
    <scope>NUCLEOTIDE SEQUENCE [LARGE SCALE GENOMIC DNA]</scope>
    <source>
        <strain evidence="5 8">DSM 10702</strain>
    </source>
</reference>
<dbReference type="PANTHER" id="PTHR37312">
    <property type="entry name" value="MEMBRANE-BOUND ACYLTRANSFERASE YKRP-RELATED"/>
    <property type="match status" value="1"/>
</dbReference>
<evidence type="ECO:0000313" key="8">
    <source>
        <dbReference type="Proteomes" id="UP000515243"/>
    </source>
</evidence>
<dbReference type="EMBL" id="CP040626">
    <property type="protein sequence ID" value="QMW90251.1"/>
    <property type="molecule type" value="Genomic_DNA"/>
</dbReference>
<keyword evidence="1" id="KW-0472">Membrane</keyword>
<dbReference type="RefSeq" id="WP_003428715.1">
    <property type="nucleotide sequence ID" value="NZ_AP019716.1"/>
</dbReference>
<dbReference type="Proteomes" id="UP000474042">
    <property type="component" value="Unassembled WGS sequence"/>
</dbReference>
<reference evidence="4 7" key="3">
    <citation type="submission" date="2020-01" db="EMBL/GenBank/DDBJ databases">
        <title>Genome sequence of a 1,3-propanediol producer, Clostridium butyricum S3.</title>
        <authorList>
            <person name="Zhou J."/>
        </authorList>
    </citation>
    <scope>NUCLEOTIDE SEQUENCE [LARGE SCALE GENOMIC DNA]</scope>
    <source>
        <strain evidence="4 7">S3</strain>
    </source>
</reference>
<evidence type="ECO:0000313" key="6">
    <source>
        <dbReference type="Proteomes" id="UP000321089"/>
    </source>
</evidence>
<feature type="transmembrane region" description="Helical" evidence="1">
    <location>
        <begin position="150"/>
        <end position="170"/>
    </location>
</feature>
<dbReference type="OrthoDB" id="6623990at2"/>
<dbReference type="EMBL" id="BKBC01000002">
    <property type="protein sequence ID" value="GEQ19779.1"/>
    <property type="molecule type" value="Genomic_DNA"/>
</dbReference>
<feature type="transmembrane region" description="Helical" evidence="1">
    <location>
        <begin position="12"/>
        <end position="31"/>
    </location>
</feature>
<feature type="transmembrane region" description="Helical" evidence="1">
    <location>
        <begin position="104"/>
        <end position="121"/>
    </location>
</feature>
<feature type="transmembrane region" description="Helical" evidence="1">
    <location>
        <begin position="260"/>
        <end position="280"/>
    </location>
</feature>
<feature type="transmembrane region" description="Helical" evidence="1">
    <location>
        <begin position="223"/>
        <end position="248"/>
    </location>
</feature>
<dbReference type="GeneID" id="92943415"/>
<organism evidence="3 6">
    <name type="scientific">Clostridium butyricum</name>
    <dbReference type="NCBI Taxonomy" id="1492"/>
    <lineage>
        <taxon>Bacteria</taxon>
        <taxon>Bacillati</taxon>
        <taxon>Bacillota</taxon>
        <taxon>Clostridia</taxon>
        <taxon>Eubacteriales</taxon>
        <taxon>Clostridiaceae</taxon>
        <taxon>Clostridium</taxon>
    </lineage>
</organism>
<dbReference type="GO" id="GO:0016747">
    <property type="term" value="F:acyltransferase activity, transferring groups other than amino-acyl groups"/>
    <property type="evidence" value="ECO:0007669"/>
    <property type="project" value="InterPro"/>
</dbReference>
<proteinExistence type="predicted"/>
<accession>A0A427SSD0</accession>
<dbReference type="InterPro" id="IPR052734">
    <property type="entry name" value="Nod_factor_acetyltransferase"/>
</dbReference>
<evidence type="ECO:0000313" key="7">
    <source>
        <dbReference type="Proteomes" id="UP000474042"/>
    </source>
</evidence>
<keyword evidence="3" id="KW-0808">Transferase</keyword>
<evidence type="ECO:0000256" key="1">
    <source>
        <dbReference type="SAM" id="Phobius"/>
    </source>
</evidence>
<feature type="transmembrane region" description="Helical" evidence="1">
    <location>
        <begin position="286"/>
        <end position="307"/>
    </location>
</feature>
<evidence type="ECO:0000313" key="4">
    <source>
        <dbReference type="EMBL" id="NAS17534.1"/>
    </source>
</evidence>